<comment type="caution">
    <text evidence="1">The sequence shown here is derived from an EMBL/GenBank/DDBJ whole genome shotgun (WGS) entry which is preliminary data.</text>
</comment>
<sequence>MMLKTIIGFSFIFLFITNTVLAQKIDDAVFFNQQKQVSRFHTIGDLEAMKKGELIEIYKDRVEEIMTVLPLLSLTNEAGVRLRDIGIKEDSRHVKILKNNKETTEKGLEVTRETIEELVPYADTEKIIWTILYFEEIIKKMRIGVNGSF</sequence>
<dbReference type="Proteomes" id="UP001327027">
    <property type="component" value="Unassembled WGS sequence"/>
</dbReference>
<name>A0ABU5ZS36_9FLAO</name>
<evidence type="ECO:0000313" key="1">
    <source>
        <dbReference type="EMBL" id="MEB3344071.1"/>
    </source>
</evidence>
<proteinExistence type="predicted"/>
<keyword evidence="2" id="KW-1185">Reference proteome</keyword>
<reference evidence="1 2" key="1">
    <citation type="journal article" date="2013" name="Int. J. Syst. Evol. Microbiol.">
        <title>Aquimarina gracilis sp. nov., isolated from the gut microflora of a mussel, Mytilus coruscus, and emended description of Aquimarina spongiae.</title>
        <authorList>
            <person name="Park S.C."/>
            <person name="Choe H.N."/>
            <person name="Baik K.S."/>
            <person name="Seong C.N."/>
        </authorList>
    </citation>
    <scope>NUCLEOTIDE SEQUENCE [LARGE SCALE GENOMIC DNA]</scope>
    <source>
        <strain evidence="1 2">PSC32</strain>
    </source>
</reference>
<evidence type="ECO:0000313" key="2">
    <source>
        <dbReference type="Proteomes" id="UP001327027"/>
    </source>
</evidence>
<gene>
    <name evidence="1" type="ORF">U6A24_01295</name>
</gene>
<accession>A0ABU5ZS36</accession>
<dbReference type="EMBL" id="JAYKLX010000001">
    <property type="protein sequence ID" value="MEB3344071.1"/>
    <property type="molecule type" value="Genomic_DNA"/>
</dbReference>
<dbReference type="RefSeq" id="WP_324178124.1">
    <property type="nucleotide sequence ID" value="NZ_BAABAW010000016.1"/>
</dbReference>
<protein>
    <submittedName>
        <fullName evidence="1">Uncharacterized protein</fullName>
    </submittedName>
</protein>
<organism evidence="1 2">
    <name type="scientific">Aquimarina gracilis</name>
    <dbReference type="NCBI Taxonomy" id="874422"/>
    <lineage>
        <taxon>Bacteria</taxon>
        <taxon>Pseudomonadati</taxon>
        <taxon>Bacteroidota</taxon>
        <taxon>Flavobacteriia</taxon>
        <taxon>Flavobacteriales</taxon>
        <taxon>Flavobacteriaceae</taxon>
        <taxon>Aquimarina</taxon>
    </lineage>
</organism>